<dbReference type="Proteomes" id="UP000620156">
    <property type="component" value="Unassembled WGS sequence"/>
</dbReference>
<dbReference type="SUPFAM" id="SSF53474">
    <property type="entry name" value="alpha/beta-Hydrolases"/>
    <property type="match status" value="1"/>
</dbReference>
<reference evidence="1" key="2">
    <citation type="submission" date="2020-09" db="EMBL/GenBank/DDBJ databases">
        <authorList>
            <person name="Sun Q."/>
            <person name="Ohkuma M."/>
        </authorList>
    </citation>
    <scope>NUCLEOTIDE SEQUENCE</scope>
    <source>
        <strain evidence="1">JCM 3131</strain>
    </source>
</reference>
<sequence length="260" mass="27124">MLYAFGRPMVGDRAFADRFQALVGALTFRHVYQYGLVPRLPPRTAGDSTDFGTESFGTRTGPWSERALPVQQVLAATLSVPIGIGLPPTHTTPVCRACVCRPLGPTVAALGARKPLDAGAGSLRGFGGRPESSPAVVDVLFGFSYGADGGVLRRRGRGRCARVRGGATEGRAGTACAVPPAALVEDRRAGDQDAGDDCGRCQSDSRVLIGHCGEVLRACTGRVAPGRAGWRREGRCPWRAGPPAVGGTARPRVRAVPVPG</sequence>
<dbReference type="Gene3D" id="3.40.50.1820">
    <property type="entry name" value="alpha/beta hydrolase"/>
    <property type="match status" value="1"/>
</dbReference>
<evidence type="ECO:0000313" key="1">
    <source>
        <dbReference type="EMBL" id="GGQ87861.1"/>
    </source>
</evidence>
<evidence type="ECO:0008006" key="3">
    <source>
        <dbReference type="Google" id="ProtNLM"/>
    </source>
</evidence>
<dbReference type="EMBL" id="BMQK01000027">
    <property type="protein sequence ID" value="GGQ87861.1"/>
    <property type="molecule type" value="Genomic_DNA"/>
</dbReference>
<name>A0A918F081_9ACTN</name>
<gene>
    <name evidence="1" type="ORF">GCM10010145_66570</name>
</gene>
<dbReference type="AlphaFoldDB" id="A0A918F081"/>
<comment type="caution">
    <text evidence="1">The sequence shown here is derived from an EMBL/GenBank/DDBJ whole genome shotgun (WGS) entry which is preliminary data.</text>
</comment>
<accession>A0A918F081</accession>
<protein>
    <recommendedName>
        <fullName evidence="3">Fungal lipase-like domain-containing protein</fullName>
    </recommendedName>
</protein>
<evidence type="ECO:0000313" key="2">
    <source>
        <dbReference type="Proteomes" id="UP000620156"/>
    </source>
</evidence>
<reference evidence="1" key="1">
    <citation type="journal article" date="2014" name="Int. J. Syst. Evol. Microbiol.">
        <title>Complete genome sequence of Corynebacterium casei LMG S-19264T (=DSM 44701T), isolated from a smear-ripened cheese.</title>
        <authorList>
            <consortium name="US DOE Joint Genome Institute (JGI-PGF)"/>
            <person name="Walter F."/>
            <person name="Albersmeier A."/>
            <person name="Kalinowski J."/>
            <person name="Ruckert C."/>
        </authorList>
    </citation>
    <scope>NUCLEOTIDE SEQUENCE</scope>
    <source>
        <strain evidence="1">JCM 3131</strain>
    </source>
</reference>
<proteinExistence type="predicted"/>
<dbReference type="InterPro" id="IPR029058">
    <property type="entry name" value="AB_hydrolase_fold"/>
</dbReference>
<organism evidence="1 2">
    <name type="scientific">Streptomyces ruber</name>
    <dbReference type="NCBI Taxonomy" id="83378"/>
    <lineage>
        <taxon>Bacteria</taxon>
        <taxon>Bacillati</taxon>
        <taxon>Actinomycetota</taxon>
        <taxon>Actinomycetes</taxon>
        <taxon>Kitasatosporales</taxon>
        <taxon>Streptomycetaceae</taxon>
        <taxon>Streptomyces</taxon>
    </lineage>
</organism>
<keyword evidence="2" id="KW-1185">Reference proteome</keyword>